<feature type="compositionally biased region" description="Low complexity" evidence="9">
    <location>
        <begin position="173"/>
        <end position="182"/>
    </location>
</feature>
<feature type="compositionally biased region" description="Low complexity" evidence="9">
    <location>
        <begin position="1392"/>
        <end position="1415"/>
    </location>
</feature>
<feature type="compositionally biased region" description="Basic and acidic residues" evidence="9">
    <location>
        <begin position="17"/>
        <end position="30"/>
    </location>
</feature>
<dbReference type="STRING" id="1569628.A0A316UTQ1"/>
<dbReference type="PANTHER" id="PTHR31503:SF10">
    <property type="entry name" value="VNX1 PROTEIN"/>
    <property type="match status" value="1"/>
</dbReference>
<feature type="region of interest" description="Disordered" evidence="9">
    <location>
        <begin position="748"/>
        <end position="862"/>
    </location>
</feature>
<accession>A0A316UTQ1</accession>
<dbReference type="InterPro" id="IPR044880">
    <property type="entry name" value="NCX_ion-bd_dom_sf"/>
</dbReference>
<feature type="domain" description="Inner membrane component" evidence="12">
    <location>
        <begin position="633"/>
        <end position="683"/>
    </location>
</feature>
<feature type="compositionally biased region" description="Low complexity" evidence="9">
    <location>
        <begin position="224"/>
        <end position="244"/>
    </location>
</feature>
<feature type="transmembrane region" description="Helical" evidence="10">
    <location>
        <begin position="1012"/>
        <end position="1033"/>
    </location>
</feature>
<evidence type="ECO:0000256" key="5">
    <source>
        <dbReference type="ARBA" id="ARBA00022692"/>
    </source>
</evidence>
<evidence type="ECO:0008006" key="15">
    <source>
        <dbReference type="Google" id="ProtNLM"/>
    </source>
</evidence>
<feature type="transmembrane region" description="Helical" evidence="10">
    <location>
        <begin position="1090"/>
        <end position="1112"/>
    </location>
</feature>
<keyword evidence="3" id="KW-0813">Transport</keyword>
<reference evidence="13 14" key="1">
    <citation type="journal article" date="2018" name="Mol. Biol. Evol.">
        <title>Broad Genomic Sampling Reveals a Smut Pathogenic Ancestry of the Fungal Clade Ustilaginomycotina.</title>
        <authorList>
            <person name="Kijpornyongpan T."/>
            <person name="Mondo S.J."/>
            <person name="Barry K."/>
            <person name="Sandor L."/>
            <person name="Lee J."/>
            <person name="Lipzen A."/>
            <person name="Pangilinan J."/>
            <person name="LaButti K."/>
            <person name="Hainaut M."/>
            <person name="Henrissat B."/>
            <person name="Grigoriev I.V."/>
            <person name="Spatafora J.W."/>
            <person name="Aime M.C."/>
        </authorList>
    </citation>
    <scope>NUCLEOTIDE SEQUENCE [LARGE SCALE GENOMIC DNA]</scope>
    <source>
        <strain evidence="13 14">MCA 5214</strain>
    </source>
</reference>
<feature type="compositionally biased region" description="Acidic residues" evidence="9">
    <location>
        <begin position="849"/>
        <end position="861"/>
    </location>
</feature>
<dbReference type="Pfam" id="PF01699">
    <property type="entry name" value="Na_Ca_ex"/>
    <property type="match status" value="2"/>
</dbReference>
<feature type="compositionally biased region" description="Low complexity" evidence="9">
    <location>
        <begin position="781"/>
        <end position="796"/>
    </location>
</feature>
<feature type="compositionally biased region" description="Low complexity" evidence="9">
    <location>
        <begin position="202"/>
        <end position="217"/>
    </location>
</feature>
<evidence type="ECO:0000256" key="2">
    <source>
        <dbReference type="ARBA" id="ARBA00008170"/>
    </source>
</evidence>
<dbReference type="GO" id="GO:0006874">
    <property type="term" value="P:intracellular calcium ion homeostasis"/>
    <property type="evidence" value="ECO:0007669"/>
    <property type="project" value="TreeGrafter"/>
</dbReference>
<feature type="compositionally biased region" description="Polar residues" evidence="9">
    <location>
        <begin position="1421"/>
        <end position="1443"/>
    </location>
</feature>
<dbReference type="InterPro" id="IPR005185">
    <property type="entry name" value="YccF"/>
</dbReference>
<dbReference type="GO" id="GO:0012505">
    <property type="term" value="C:endomembrane system"/>
    <property type="evidence" value="ECO:0007669"/>
    <property type="project" value="UniProtKB-SubCell"/>
</dbReference>
<feature type="compositionally biased region" description="Low complexity" evidence="9">
    <location>
        <begin position="305"/>
        <end position="314"/>
    </location>
</feature>
<feature type="transmembrane region" description="Helical" evidence="10">
    <location>
        <begin position="1611"/>
        <end position="1628"/>
    </location>
</feature>
<feature type="domain" description="Sodium/calcium exchanger membrane region" evidence="11">
    <location>
        <begin position="1061"/>
        <end position="1177"/>
    </location>
</feature>
<keyword evidence="4" id="KW-0597">Phosphoprotein</keyword>
<feature type="region of interest" description="Disordered" evidence="9">
    <location>
        <begin position="1322"/>
        <end position="1359"/>
    </location>
</feature>
<evidence type="ECO:0000256" key="1">
    <source>
        <dbReference type="ARBA" id="ARBA00004127"/>
    </source>
</evidence>
<dbReference type="RefSeq" id="XP_025363279.1">
    <property type="nucleotide sequence ID" value="XM_025505937.1"/>
</dbReference>
<evidence type="ECO:0000256" key="9">
    <source>
        <dbReference type="SAM" id="MobiDB-lite"/>
    </source>
</evidence>
<evidence type="ECO:0000256" key="6">
    <source>
        <dbReference type="ARBA" id="ARBA00022989"/>
    </source>
</evidence>
<evidence type="ECO:0000256" key="4">
    <source>
        <dbReference type="ARBA" id="ARBA00022553"/>
    </source>
</evidence>
<keyword evidence="6 10" id="KW-1133">Transmembrane helix</keyword>
<dbReference type="InterPro" id="IPR004837">
    <property type="entry name" value="NaCa_Exmemb"/>
</dbReference>
<dbReference type="FunFam" id="1.20.1420.30:FF:000014">
    <property type="entry name" value="Cation/H+ exchanger protein 2"/>
    <property type="match status" value="1"/>
</dbReference>
<evidence type="ECO:0000313" key="13">
    <source>
        <dbReference type="EMBL" id="PWN28667.1"/>
    </source>
</evidence>
<feature type="compositionally biased region" description="Polar residues" evidence="9">
    <location>
        <begin position="404"/>
        <end position="418"/>
    </location>
</feature>
<feature type="compositionally biased region" description="Basic and acidic residues" evidence="9">
    <location>
        <begin position="504"/>
        <end position="518"/>
    </location>
</feature>
<feature type="compositionally biased region" description="Basic and acidic residues" evidence="9">
    <location>
        <begin position="295"/>
        <end position="304"/>
    </location>
</feature>
<sequence>MSSSRQQGQPPPHTHTQHTEESLLSSHDDSAASLSTTPKQSYITASAGGTGTSSNETSWAQSPGVNMNSPSSFRPGPRGGVRNAASSSFSARDSTFSDEGSSQGAGTTGGGTLGRGIPPITQRPSSRLRGGSTSSSRELTFTTYPLQPGSGPNRLGTAAPYSMYAPSDVDAQSLSGLSASELGADESGEELPPPSASRPSNTRAAASSQTVSTQATSRQHRRSSAAPGSRSQSRQRRSSAAFARSGDDDDDDDDDNRGAYGPLDEEDDEVVPQDRGEELVRRRMKARQKEKRRKEKEAQRKAQRAEQQQQMQQQPASRPTSPRIRQASSAALARTASPTPYLPPESAGSVTSDPGGGASSTLTRDGRPTYIPLPIPPRSAAEGGRLSPGLAGPATSPGPMSFRQALSSAGATGSNAPSSHAAYPSPHGHIRRPSAPTAAERRASSIAPGAMSLPRNASAQRQSQAPDVFFDGAGAAAGGGAAAGAGGESVAGASSTSDEEEHGDEGRDTVADLREARHPPQPQSRRGDDGEEADGDGAGPGSGDDEGDKDDEEAGDEDALSPEDSASASDGADPEDVEYTLKDRQDAINIEHPFGLPIWKPALYKKSRTVTRNAENDLHSVPSRAAERHLLPGNILWTVLFGSWLGALCVLASLLLRLVPIGGTRYARVAWELGGYLFWPFGKFVEVEISATTGERSAPARIDGNNKWSFVAKDDSRSMHDGENSTYTTAFTPVAARFPHDHEHRIAFNARRPRPVSHAESDASAGGGLERYDTIRPGDVAAAEAGGNSSGSSASEGAKHSNVITPKASGDSGARLSSASMGNTAASETTPLKGKGKNRSSASYGATADGDDEESFEDDDEASRIERELEIYEYVADDQGRDVGVSGRWLGAAAYGLVFWLVIAPVLGLICLACWGMVVTIPMAKLTWVLIKNLANRPLALHFGSALEQHEERSSSDATLDDAAKKIFLPLKPGQAKVGPLNTTNGLQPLSARRSKILLCTYRAIGLQYYKYTVGGVNILFVNTLPFVGFTIFDFFFLEPYVIKHPSLHGGLLAWVSSQSVIFVCALGSVIPLSYFIGMAVASISAQSSIGMGAVINATFGSIIEIILYAIALTQEKARLVEGSIIGSILAGVLLMPGLSMCSGATRRKEQRFNARSAGVTSTMLIMAIIGILTPTLFYQIYGTFQLTCTGCPTDGVVGQDWTCKRCFYEHVPPATDPFYQHSVKGLMYTCTVILVLSYAIGLWFSLRTHASQIWQNTQQAAAPLHAGPGQHATQQHHATGAPGETITTAPTFLQIPSAQRASIYKKLLPASMIQQLLPTTNAAGSKGNTLRAGGGATSGDGAVQGLPTSSEPPPLRLPESFSQEDYAKAMAFTASAFQTAIQQHQREQAAAAAAAASGSSGSGVGSSRPVSRVGSHQHQRSSTAATAVPSEQTHTARGNSMVETEPDHHHQQHGINVPAPAGVTGAAHPPVNQAVGGDHGGGHGGHDAPSWSRGVSLTVLLSCTVLYAIIAEILVDVVDVVLDGSGIDEKFLGVTLFALVPNTTEFMNAMSFAINGNIALSMEIGSAYALQVCLIQIPAMVAWSAYYNYSRGIGGVPLIHRSFTLIFPRWDVIAIIFSVFLLTYTYIEARSNYYRGSICILSYLVLVAGFYFAPGTGDTEAPGDGAPEDFVAATTVGVSMAWETAKAAGLGWGQMMQAAWGALYTR</sequence>
<keyword evidence="7" id="KW-0406">Ion transport</keyword>
<proteinExistence type="inferred from homology"/>
<dbReference type="EMBL" id="KZ819665">
    <property type="protein sequence ID" value="PWN28667.1"/>
    <property type="molecule type" value="Genomic_DNA"/>
</dbReference>
<dbReference type="GO" id="GO:0005774">
    <property type="term" value="C:vacuolar membrane"/>
    <property type="evidence" value="ECO:0007669"/>
    <property type="project" value="UniProtKB-ARBA"/>
</dbReference>
<feature type="compositionally biased region" description="Polar residues" evidence="9">
    <location>
        <begin position="52"/>
        <end position="72"/>
    </location>
</feature>
<feature type="transmembrane region" description="Helical" evidence="10">
    <location>
        <begin position="1634"/>
        <end position="1654"/>
    </location>
</feature>
<keyword evidence="14" id="KW-1185">Reference proteome</keyword>
<organism evidence="13 14">
    <name type="scientific">Jaminaea rosea</name>
    <dbReference type="NCBI Taxonomy" id="1569628"/>
    <lineage>
        <taxon>Eukaryota</taxon>
        <taxon>Fungi</taxon>
        <taxon>Dikarya</taxon>
        <taxon>Basidiomycota</taxon>
        <taxon>Ustilaginomycotina</taxon>
        <taxon>Exobasidiomycetes</taxon>
        <taxon>Microstromatales</taxon>
        <taxon>Microstromatales incertae sedis</taxon>
        <taxon>Jaminaea</taxon>
    </lineage>
</organism>
<feature type="compositionally biased region" description="Low complexity" evidence="9">
    <location>
        <begin position="125"/>
        <end position="140"/>
    </location>
</feature>
<feature type="region of interest" description="Disordered" evidence="9">
    <location>
        <begin position="1263"/>
        <end position="1285"/>
    </location>
</feature>
<evidence type="ECO:0000256" key="8">
    <source>
        <dbReference type="ARBA" id="ARBA00023136"/>
    </source>
</evidence>
<name>A0A316UTQ1_9BASI</name>
<feature type="region of interest" description="Disordered" evidence="9">
    <location>
        <begin position="1"/>
        <end position="574"/>
    </location>
</feature>
<dbReference type="GeneID" id="37027760"/>
<protein>
    <recommendedName>
        <fullName evidence="15">Calcium permease</fullName>
    </recommendedName>
</protein>
<feature type="compositionally biased region" description="Polar residues" evidence="9">
    <location>
        <begin position="815"/>
        <end position="830"/>
    </location>
</feature>
<feature type="transmembrane region" description="Helical" evidence="10">
    <location>
        <begin position="1496"/>
        <end position="1516"/>
    </location>
</feature>
<dbReference type="GO" id="GO:0015369">
    <property type="term" value="F:calcium:proton antiporter activity"/>
    <property type="evidence" value="ECO:0007669"/>
    <property type="project" value="TreeGrafter"/>
</dbReference>
<feature type="transmembrane region" description="Helical" evidence="10">
    <location>
        <begin position="1569"/>
        <end position="1590"/>
    </location>
</feature>
<dbReference type="PANTHER" id="PTHR31503">
    <property type="entry name" value="VACUOLAR CALCIUM ION TRANSPORTER"/>
    <property type="match status" value="1"/>
</dbReference>
<feature type="domain" description="Sodium/calcium exchanger membrane region" evidence="11">
    <location>
        <begin position="1497"/>
        <end position="1652"/>
    </location>
</feature>
<evidence type="ECO:0000259" key="12">
    <source>
        <dbReference type="Pfam" id="PF03733"/>
    </source>
</evidence>
<evidence type="ECO:0000313" key="14">
    <source>
        <dbReference type="Proteomes" id="UP000245884"/>
    </source>
</evidence>
<feature type="transmembrane region" description="Helical" evidence="10">
    <location>
        <begin position="1053"/>
        <end position="1078"/>
    </location>
</feature>
<keyword evidence="5 10" id="KW-0812">Transmembrane</keyword>
<feature type="compositionally biased region" description="Basic and acidic residues" evidence="9">
    <location>
        <begin position="272"/>
        <end position="281"/>
    </location>
</feature>
<evidence type="ECO:0000256" key="10">
    <source>
        <dbReference type="SAM" id="Phobius"/>
    </source>
</evidence>
<evidence type="ECO:0000259" key="11">
    <source>
        <dbReference type="Pfam" id="PF01699"/>
    </source>
</evidence>
<dbReference type="Gene3D" id="1.20.1420.30">
    <property type="entry name" value="NCX, central ion-binding region"/>
    <property type="match status" value="2"/>
</dbReference>
<dbReference type="Proteomes" id="UP000245884">
    <property type="component" value="Unassembled WGS sequence"/>
</dbReference>
<feature type="compositionally biased region" description="Gly residues" evidence="9">
    <location>
        <begin position="475"/>
        <end position="489"/>
    </location>
</feature>
<evidence type="ECO:0000256" key="7">
    <source>
        <dbReference type="ARBA" id="ARBA00023065"/>
    </source>
</evidence>
<feature type="compositionally biased region" description="Acidic residues" evidence="9">
    <location>
        <begin position="543"/>
        <end position="561"/>
    </location>
</feature>
<gene>
    <name evidence="13" type="ORF">BDZ90DRAFT_231634</name>
</gene>
<dbReference type="InterPro" id="IPR004713">
    <property type="entry name" value="CaH_exchang"/>
</dbReference>
<feature type="compositionally biased region" description="Low complexity" evidence="9">
    <location>
        <begin position="84"/>
        <end position="98"/>
    </location>
</feature>
<feature type="transmembrane region" description="Helical" evidence="10">
    <location>
        <begin position="1158"/>
        <end position="1178"/>
    </location>
</feature>
<evidence type="ECO:0000256" key="3">
    <source>
        <dbReference type="ARBA" id="ARBA00022448"/>
    </source>
</evidence>
<keyword evidence="8 10" id="KW-0472">Membrane</keyword>
<feature type="compositionally biased region" description="Basic residues" evidence="9">
    <location>
        <begin position="282"/>
        <end position="294"/>
    </location>
</feature>
<dbReference type="OrthoDB" id="16982at2759"/>
<feature type="transmembrane region" description="Helical" evidence="10">
    <location>
        <begin position="1124"/>
        <end position="1146"/>
    </location>
</feature>
<feature type="compositionally biased region" description="Polar residues" evidence="9">
    <location>
        <begin position="455"/>
        <end position="465"/>
    </location>
</feature>
<feature type="transmembrane region" description="Helical" evidence="10">
    <location>
        <begin position="1227"/>
        <end position="1247"/>
    </location>
</feature>
<dbReference type="Pfam" id="PF03733">
    <property type="entry name" value="YccF"/>
    <property type="match status" value="1"/>
</dbReference>
<comment type="subcellular location">
    <subcellularLocation>
        <location evidence="1">Endomembrane system</location>
        <topology evidence="1">Multi-pass membrane protein</topology>
    </subcellularLocation>
</comment>
<comment type="similarity">
    <text evidence="2">Belongs to the Ca(2+):cation antiporter (CaCA) (TC 2.A.19) family.</text>
</comment>
<feature type="region of interest" description="Disordered" evidence="9">
    <location>
        <begin position="1392"/>
        <end position="1488"/>
    </location>
</feature>